<dbReference type="InterPro" id="IPR050892">
    <property type="entry name" value="ADP-ribose_metab_enzymes"/>
</dbReference>
<gene>
    <name evidence="1" type="ORF">CINCED_3A020496</name>
</gene>
<reference evidence="1 2" key="1">
    <citation type="submission" date="2019-08" db="EMBL/GenBank/DDBJ databases">
        <authorList>
            <person name="Alioto T."/>
            <person name="Alioto T."/>
            <person name="Gomez Garrido J."/>
        </authorList>
    </citation>
    <scope>NUCLEOTIDE SEQUENCE [LARGE SCALE GENOMIC DNA]</scope>
</reference>
<dbReference type="EMBL" id="CABPRJ010000074">
    <property type="protein sequence ID" value="VVC27226.1"/>
    <property type="molecule type" value="Genomic_DNA"/>
</dbReference>
<keyword evidence="2" id="KW-1185">Reference proteome</keyword>
<evidence type="ECO:0000313" key="2">
    <source>
        <dbReference type="Proteomes" id="UP000325440"/>
    </source>
</evidence>
<name>A0A5E4MD82_9HEMI</name>
<dbReference type="AlphaFoldDB" id="A0A5E4MD82"/>
<organism evidence="1 2">
    <name type="scientific">Cinara cedri</name>
    <dbReference type="NCBI Taxonomy" id="506608"/>
    <lineage>
        <taxon>Eukaryota</taxon>
        <taxon>Metazoa</taxon>
        <taxon>Ecdysozoa</taxon>
        <taxon>Arthropoda</taxon>
        <taxon>Hexapoda</taxon>
        <taxon>Insecta</taxon>
        <taxon>Pterygota</taxon>
        <taxon>Neoptera</taxon>
        <taxon>Paraneoptera</taxon>
        <taxon>Hemiptera</taxon>
        <taxon>Sternorrhyncha</taxon>
        <taxon>Aphidomorpha</taxon>
        <taxon>Aphidoidea</taxon>
        <taxon>Aphididae</taxon>
        <taxon>Lachninae</taxon>
        <taxon>Cinara</taxon>
    </lineage>
</organism>
<evidence type="ECO:0000313" key="1">
    <source>
        <dbReference type="EMBL" id="VVC27226.1"/>
    </source>
</evidence>
<dbReference type="PANTHER" id="PTHR12521:SF0">
    <property type="entry name" value="ADP-RIBOSE GLYCOHYDROLASE OARD1"/>
    <property type="match status" value="1"/>
</dbReference>
<dbReference type="SUPFAM" id="SSF52949">
    <property type="entry name" value="Macro domain-like"/>
    <property type="match status" value="1"/>
</dbReference>
<proteinExistence type="predicted"/>
<dbReference type="OrthoDB" id="6630540at2759"/>
<accession>A0A5E4MD82</accession>
<dbReference type="GO" id="GO:0140291">
    <property type="term" value="P:peptidyl-glutamate ADP-deribosylation"/>
    <property type="evidence" value="ECO:0007669"/>
    <property type="project" value="TreeGrafter"/>
</dbReference>
<dbReference type="PANTHER" id="PTHR12521">
    <property type="entry name" value="PROTEIN C6ORF130"/>
    <property type="match status" value="1"/>
</dbReference>
<sequence>MTKNINEIKIKNKITEINDNIFNSPPEFAIAHCVSADLRMTKCVAKDLCEIYGNTRSELANYKPKTGNTLVTRCGSRTIFHLVTRAKCYTKPTYNDIITAIKNLKREAIKYNQTEIAMPTIASRLNGHDPMTIKQLTQSEFQNSNIKIYLYYYKNNQIIRNSETQEPNATAIDRYIPDNNLSLDKNTDSLDIINARKIFLKYKPGENVLADGNCGLYAVCNAINDNKMERITSISEILELIGLNELPDYWWSDEQLASIAAHYGHDTYVFNDSNNTGIVHGIGNKPPIVLYNVNSNTHWIPGTISRYNSNKIPDKIIYINNLPSIDTIKKKLNLEQVIDQVNL</sequence>
<dbReference type="InterPro" id="IPR043472">
    <property type="entry name" value="Macro_dom-like"/>
</dbReference>
<dbReference type="Proteomes" id="UP000325440">
    <property type="component" value="Unassembled WGS sequence"/>
</dbReference>
<protein>
    <submittedName>
        <fullName evidence="1">Uncharacterized protein</fullName>
    </submittedName>
</protein>
<dbReference type="Gene3D" id="3.40.220.10">
    <property type="entry name" value="Leucine Aminopeptidase, subunit E, domain 1"/>
    <property type="match status" value="1"/>
</dbReference>